<dbReference type="EMBL" id="PTQR01000041">
    <property type="protein sequence ID" value="TKX24415.1"/>
    <property type="molecule type" value="Genomic_DNA"/>
</dbReference>
<comment type="caution">
    <text evidence="1">The sequence shown here is derived from an EMBL/GenBank/DDBJ whole genome shotgun (WGS) entry which is preliminary data.</text>
</comment>
<sequence length="179" mass="20298">MAFSMVSPQLPTALSDTVESPIQSVLVSFQHVVMMERLVSGGGKDWIDNSPFGSEKIKSEQSELWQGQSRAILSEPLHRLRTLVENEINSSDEEPSHYQPHLDAINWLFRAIDTDLGLCIVLLAWAGWSFVEDIKKDNHCALLILMHWGVTLNRFKLAWWAQFVSVRVVDEVSKKLKGP</sequence>
<dbReference type="AlphaFoldDB" id="A0A4U7B3Z8"/>
<dbReference type="Proteomes" id="UP000308133">
    <property type="component" value="Unassembled WGS sequence"/>
</dbReference>
<gene>
    <name evidence="1" type="ORF">C1H76_3362</name>
</gene>
<reference evidence="1 2" key="1">
    <citation type="submission" date="2018-02" db="EMBL/GenBank/DDBJ databases">
        <title>Draft genome sequences of Elsinoe sp., causing black scab on jojoba.</title>
        <authorList>
            <person name="Stodart B."/>
            <person name="Jeffress S."/>
            <person name="Ash G."/>
            <person name="Arun Chinnappa K."/>
        </authorList>
    </citation>
    <scope>NUCLEOTIDE SEQUENCE [LARGE SCALE GENOMIC DNA]</scope>
    <source>
        <strain evidence="1 2">Hillstone_2</strain>
    </source>
</reference>
<evidence type="ECO:0000313" key="2">
    <source>
        <dbReference type="Proteomes" id="UP000308133"/>
    </source>
</evidence>
<evidence type="ECO:0000313" key="1">
    <source>
        <dbReference type="EMBL" id="TKX24415.1"/>
    </source>
</evidence>
<proteinExistence type="predicted"/>
<organism evidence="1 2">
    <name type="scientific">Elsinoe australis</name>
    <dbReference type="NCBI Taxonomy" id="40998"/>
    <lineage>
        <taxon>Eukaryota</taxon>
        <taxon>Fungi</taxon>
        <taxon>Dikarya</taxon>
        <taxon>Ascomycota</taxon>
        <taxon>Pezizomycotina</taxon>
        <taxon>Dothideomycetes</taxon>
        <taxon>Dothideomycetidae</taxon>
        <taxon>Myriangiales</taxon>
        <taxon>Elsinoaceae</taxon>
        <taxon>Elsinoe</taxon>
    </lineage>
</organism>
<protein>
    <submittedName>
        <fullName evidence="1">Uncharacterized protein</fullName>
    </submittedName>
</protein>
<name>A0A4U7B3Z8_9PEZI</name>
<accession>A0A4U7B3Z8</accession>